<dbReference type="GO" id="GO:0005737">
    <property type="term" value="C:cytoplasm"/>
    <property type="evidence" value="ECO:0007669"/>
    <property type="project" value="TreeGrafter"/>
</dbReference>
<evidence type="ECO:0000256" key="3">
    <source>
        <dbReference type="ARBA" id="ARBA00022692"/>
    </source>
</evidence>
<evidence type="ECO:0000259" key="6">
    <source>
        <dbReference type="Pfam" id="PF22441"/>
    </source>
</evidence>
<dbReference type="Gene3D" id="3.40.30.10">
    <property type="entry name" value="Glutaredoxin"/>
    <property type="match status" value="1"/>
</dbReference>
<dbReference type="PANTHER" id="PTHR43920">
    <property type="entry name" value="CHLORIDE INTRACELLULAR CHANNEL, ISOFORM A"/>
    <property type="match status" value="1"/>
</dbReference>
<gene>
    <name evidence="7" type="ORF">MEDL_67167</name>
</gene>
<keyword evidence="8" id="KW-1185">Reference proteome</keyword>
<comment type="similarity">
    <text evidence="2">Belongs to the chloride channel CLIC family.</text>
</comment>
<dbReference type="AlphaFoldDB" id="A0A8S3VDU0"/>
<keyword evidence="4" id="KW-1133">Transmembrane helix</keyword>
<dbReference type="GO" id="GO:0005254">
    <property type="term" value="F:chloride channel activity"/>
    <property type="evidence" value="ECO:0007669"/>
    <property type="project" value="TreeGrafter"/>
</dbReference>
<evidence type="ECO:0000313" key="7">
    <source>
        <dbReference type="EMBL" id="CAG2255767.1"/>
    </source>
</evidence>
<feature type="domain" description="CLIC N-terminal" evidence="6">
    <location>
        <begin position="16"/>
        <end position="83"/>
    </location>
</feature>
<organism evidence="7 8">
    <name type="scientific">Mytilus edulis</name>
    <name type="common">Blue mussel</name>
    <dbReference type="NCBI Taxonomy" id="6550"/>
    <lineage>
        <taxon>Eukaryota</taxon>
        <taxon>Metazoa</taxon>
        <taxon>Spiralia</taxon>
        <taxon>Lophotrochozoa</taxon>
        <taxon>Mollusca</taxon>
        <taxon>Bivalvia</taxon>
        <taxon>Autobranchia</taxon>
        <taxon>Pteriomorphia</taxon>
        <taxon>Mytilida</taxon>
        <taxon>Mytiloidea</taxon>
        <taxon>Mytilidae</taxon>
        <taxon>Mytilinae</taxon>
        <taxon>Mytilus</taxon>
    </lineage>
</organism>
<dbReference type="Proteomes" id="UP000683360">
    <property type="component" value="Unassembled WGS sequence"/>
</dbReference>
<proteinExistence type="inferred from homology"/>
<evidence type="ECO:0000313" key="8">
    <source>
        <dbReference type="Proteomes" id="UP000683360"/>
    </source>
</evidence>
<name>A0A8S3VDU0_MYTED</name>
<dbReference type="EMBL" id="CAJPWZ010003284">
    <property type="protein sequence ID" value="CAG2255767.1"/>
    <property type="molecule type" value="Genomic_DNA"/>
</dbReference>
<dbReference type="Pfam" id="PF22441">
    <property type="entry name" value="CLIC-like_N"/>
    <property type="match status" value="1"/>
</dbReference>
<protein>
    <recommendedName>
        <fullName evidence="6">CLIC N-terminal domain-containing protein</fullName>
    </recommendedName>
</protein>
<reference evidence="7" key="1">
    <citation type="submission" date="2021-03" db="EMBL/GenBank/DDBJ databases">
        <authorList>
            <person name="Bekaert M."/>
        </authorList>
    </citation>
    <scope>NUCLEOTIDE SEQUENCE</scope>
</reference>
<dbReference type="GO" id="GO:0016020">
    <property type="term" value="C:membrane"/>
    <property type="evidence" value="ECO:0007669"/>
    <property type="project" value="UniProtKB-SubCell"/>
</dbReference>
<dbReference type="InterPro" id="IPR053823">
    <property type="entry name" value="CLIC_N"/>
</dbReference>
<dbReference type="PANTHER" id="PTHR43920:SF5">
    <property type="entry name" value="CHLORIDE INTRACELLULAR CHANNEL CLIC"/>
    <property type="match status" value="1"/>
</dbReference>
<sequence>MSDDNPTNDSVSDNKPHFELYIKASVRDGESKGSCPICQQWFMVAIFLAEKSDVHFQVYTVPANNLPESFKAKTMSKTFPIVIDSMTSTHLKIKMANNENLVTMPLPRSAKELKAVVQKQVNDGTKIVANEESDDDAEIENAIVEQPDVNAVTPTRVPLSPRILVTNILPLNTNVELPASRPVTARSESTAENISVHSVNNIKKRRRVTQEDVFQMQVKVCKEQMELYSEQRRLVKEQTEKEKKQSQKVALQIQLLRKLNEDDNIPPTLTGSQVAYLAAMSSCFEDS</sequence>
<evidence type="ECO:0000256" key="4">
    <source>
        <dbReference type="ARBA" id="ARBA00022989"/>
    </source>
</evidence>
<dbReference type="OrthoDB" id="1935530at2759"/>
<keyword evidence="3" id="KW-0812">Transmembrane</keyword>
<keyword evidence="5" id="KW-0472">Membrane</keyword>
<evidence type="ECO:0000256" key="5">
    <source>
        <dbReference type="ARBA" id="ARBA00023136"/>
    </source>
</evidence>
<evidence type="ECO:0000256" key="2">
    <source>
        <dbReference type="ARBA" id="ARBA00007655"/>
    </source>
</evidence>
<evidence type="ECO:0000256" key="1">
    <source>
        <dbReference type="ARBA" id="ARBA00004167"/>
    </source>
</evidence>
<accession>A0A8S3VDU0</accession>
<comment type="subcellular location">
    <subcellularLocation>
        <location evidence="1">Membrane</location>
        <topology evidence="1">Single-pass membrane protein</topology>
    </subcellularLocation>
</comment>
<comment type="caution">
    <text evidence="7">The sequence shown here is derived from an EMBL/GenBank/DDBJ whole genome shotgun (WGS) entry which is preliminary data.</text>
</comment>